<reference evidence="4" key="1">
    <citation type="submission" date="2016-10" db="EMBL/GenBank/DDBJ databases">
        <authorList>
            <person name="Varghese N."/>
        </authorList>
    </citation>
    <scope>NUCLEOTIDE SEQUENCE [LARGE SCALE GENOMIC DNA]</scope>
    <source>
        <strain evidence="4">92MFCol6.1</strain>
    </source>
</reference>
<evidence type="ECO:0008006" key="5">
    <source>
        <dbReference type="Google" id="ProtNLM"/>
    </source>
</evidence>
<feature type="transmembrane region" description="Helical" evidence="2">
    <location>
        <begin position="336"/>
        <end position="353"/>
    </location>
</feature>
<evidence type="ECO:0000256" key="2">
    <source>
        <dbReference type="SAM" id="Phobius"/>
    </source>
</evidence>
<evidence type="ECO:0000313" key="3">
    <source>
        <dbReference type="EMBL" id="SLM25135.1"/>
    </source>
</evidence>
<feature type="transmembrane region" description="Helical" evidence="2">
    <location>
        <begin position="365"/>
        <end position="381"/>
    </location>
</feature>
<keyword evidence="2" id="KW-0472">Membrane</keyword>
<feature type="transmembrane region" description="Helical" evidence="2">
    <location>
        <begin position="51"/>
        <end position="73"/>
    </location>
</feature>
<dbReference type="GO" id="GO:0015171">
    <property type="term" value="F:amino acid transmembrane transporter activity"/>
    <property type="evidence" value="ECO:0007669"/>
    <property type="project" value="TreeGrafter"/>
</dbReference>
<dbReference type="Gene3D" id="1.20.1740.10">
    <property type="entry name" value="Amino acid/polyamine transporter I"/>
    <property type="match status" value="1"/>
</dbReference>
<name>A0A1W1H0K3_9GAMM</name>
<feature type="transmembrane region" description="Helical" evidence="2">
    <location>
        <begin position="135"/>
        <end position="156"/>
    </location>
</feature>
<feature type="transmembrane region" description="Helical" evidence="2">
    <location>
        <begin position="23"/>
        <end position="45"/>
    </location>
</feature>
<keyword evidence="1" id="KW-0813">Transport</keyword>
<feature type="transmembrane region" description="Helical" evidence="2">
    <location>
        <begin position="249"/>
        <end position="271"/>
    </location>
</feature>
<evidence type="ECO:0000313" key="4">
    <source>
        <dbReference type="Proteomes" id="UP000191133"/>
    </source>
</evidence>
<dbReference type="EMBL" id="FWEU01000003">
    <property type="protein sequence ID" value="SLM25135.1"/>
    <property type="molecule type" value="Genomic_DNA"/>
</dbReference>
<keyword evidence="2" id="KW-1133">Transmembrane helix</keyword>
<organism evidence="3 4">
    <name type="scientific">Stenotrophomonas indicatrix</name>
    <dbReference type="NCBI Taxonomy" id="2045451"/>
    <lineage>
        <taxon>Bacteria</taxon>
        <taxon>Pseudomonadati</taxon>
        <taxon>Pseudomonadota</taxon>
        <taxon>Gammaproteobacteria</taxon>
        <taxon>Lysobacterales</taxon>
        <taxon>Lysobacteraceae</taxon>
        <taxon>Stenotrophomonas</taxon>
    </lineage>
</organism>
<feature type="transmembrane region" description="Helical" evidence="2">
    <location>
        <begin position="291"/>
        <end position="315"/>
    </location>
</feature>
<dbReference type="PANTHER" id="PTHR43243:SF4">
    <property type="entry name" value="CATIONIC AMINO ACID TRANSPORTER 4"/>
    <property type="match status" value="1"/>
</dbReference>
<keyword evidence="2" id="KW-0812">Transmembrane</keyword>
<evidence type="ECO:0000256" key="1">
    <source>
        <dbReference type="ARBA" id="ARBA00022448"/>
    </source>
</evidence>
<dbReference type="RefSeq" id="WP_258954801.1">
    <property type="nucleotide sequence ID" value="NZ_FWEU01000003.1"/>
</dbReference>
<protein>
    <recommendedName>
        <fullName evidence="5">Amino acid transporter</fullName>
    </recommendedName>
</protein>
<sequence>MIGDNGGALHASAKPGRLGTDHLLVVALTLLLGGSVVALVGQHTAAQAGPAIVLSLLLAALGAVPMLYCLRMAMRRLPEASGLHGLLRAAWGRLPADVLVIALLLELTATIAGLAQSMARHLYAAAEVIDAAPGQWLPLPLAAAILVLLLGAAAAVLRTTRALLLASALLTVKLGVGLLLLLLAARHVHYAHWIPWLPSATAPYRFGVGGVLAAGVALLGVLLGAGLLAGFSGRVPRPRSQVSRAAGAAVLMAMLWLMVLAALQSGLVEFAALASTRPLSVALQGIPQLQWLLPLLPLAGGAGLAALKLVLLLLAARLGVEVWPPKSGEVGTGARLLLTLALTVLSAVLALSLPEGWLPQLPGPAGLLVLAAVCLGVARSQWQVRAAAGERRLIPMVLSPVATALCLLPAATSRLFLPVLVVLAVVLAGLLLRRRAGRSR</sequence>
<feature type="transmembrane region" description="Helical" evidence="2">
    <location>
        <begin position="393"/>
        <end position="410"/>
    </location>
</feature>
<feature type="transmembrane region" description="Helical" evidence="2">
    <location>
        <begin position="416"/>
        <end position="432"/>
    </location>
</feature>
<accession>A0A1W1H0K3</accession>
<dbReference type="Proteomes" id="UP000191133">
    <property type="component" value="Unassembled WGS sequence"/>
</dbReference>
<feature type="transmembrane region" description="Helical" evidence="2">
    <location>
        <begin position="94"/>
        <end position="115"/>
    </location>
</feature>
<gene>
    <name evidence="3" type="ORF">SAMN04488690_2866</name>
</gene>
<dbReference type="AlphaFoldDB" id="A0A1W1H0K3"/>
<feature type="transmembrane region" description="Helical" evidence="2">
    <location>
        <begin position="204"/>
        <end position="228"/>
    </location>
</feature>
<proteinExistence type="predicted"/>
<feature type="transmembrane region" description="Helical" evidence="2">
    <location>
        <begin position="163"/>
        <end position="184"/>
    </location>
</feature>
<dbReference type="PANTHER" id="PTHR43243">
    <property type="entry name" value="INNER MEMBRANE TRANSPORTER YGJI-RELATED"/>
    <property type="match status" value="1"/>
</dbReference>